<gene>
    <name evidence="19" type="primary">DNMT3B</name>
</gene>
<accession>A0A8C2YUS6</accession>
<feature type="active site" evidence="15">
    <location>
        <position position="664"/>
    </location>
</feature>
<evidence type="ECO:0000313" key="20">
    <source>
        <dbReference type="Proteomes" id="UP000694398"/>
    </source>
</evidence>
<dbReference type="GO" id="GO:0008270">
    <property type="term" value="F:zinc ion binding"/>
    <property type="evidence" value="ECO:0007669"/>
    <property type="project" value="UniProtKB-KW"/>
</dbReference>
<dbReference type="PROSITE" id="PS51533">
    <property type="entry name" value="ADD"/>
    <property type="match status" value="1"/>
</dbReference>
<keyword evidence="4 15" id="KW-0489">Methyltransferase</keyword>
<evidence type="ECO:0000256" key="8">
    <source>
        <dbReference type="ARBA" id="ARBA00022771"/>
    </source>
</evidence>
<dbReference type="CDD" id="cd11728">
    <property type="entry name" value="ADDz_Dnmt3b"/>
    <property type="match status" value="1"/>
</dbReference>
<keyword evidence="13" id="KW-0539">Nucleus</keyword>
<dbReference type="SMART" id="SM00293">
    <property type="entry name" value="PWWP"/>
    <property type="match status" value="1"/>
</dbReference>
<dbReference type="InterPro" id="IPR001525">
    <property type="entry name" value="C5_MeTfrase"/>
</dbReference>
<evidence type="ECO:0000256" key="16">
    <source>
        <dbReference type="SAM" id="MobiDB-lite"/>
    </source>
</evidence>
<reference evidence="19" key="1">
    <citation type="submission" date="2025-08" db="UniProtKB">
        <authorList>
            <consortium name="Ensembl"/>
        </authorList>
    </citation>
    <scope>IDENTIFICATION</scope>
</reference>
<dbReference type="GO" id="GO:0005654">
    <property type="term" value="C:nucleoplasm"/>
    <property type="evidence" value="ECO:0007669"/>
    <property type="project" value="UniProtKB-ARBA"/>
</dbReference>
<dbReference type="Gene3D" id="1.10.720.50">
    <property type="entry name" value="PWWP, helical domain"/>
    <property type="match status" value="1"/>
</dbReference>
<organism evidence="19 20">
    <name type="scientific">Chinchilla lanigera</name>
    <name type="common">Long-tailed chinchilla</name>
    <name type="synonym">Chinchilla villidera</name>
    <dbReference type="NCBI Taxonomy" id="34839"/>
    <lineage>
        <taxon>Eukaryota</taxon>
        <taxon>Metazoa</taxon>
        <taxon>Chordata</taxon>
        <taxon>Craniata</taxon>
        <taxon>Vertebrata</taxon>
        <taxon>Euteleostomi</taxon>
        <taxon>Mammalia</taxon>
        <taxon>Eutheria</taxon>
        <taxon>Euarchontoglires</taxon>
        <taxon>Glires</taxon>
        <taxon>Rodentia</taxon>
        <taxon>Hystricomorpha</taxon>
        <taxon>Chinchillidae</taxon>
        <taxon>Chinchilla</taxon>
    </lineage>
</organism>
<evidence type="ECO:0000256" key="15">
    <source>
        <dbReference type="PROSITE-ProRule" id="PRU01016"/>
    </source>
</evidence>
<feature type="compositionally biased region" description="Acidic residues" evidence="16">
    <location>
        <begin position="110"/>
        <end position="119"/>
    </location>
</feature>
<dbReference type="FunFam" id="1.10.720.50:FF:000001">
    <property type="entry name" value="DNA (Cytosine-5)-methyltransferase 3B isoform X2"/>
    <property type="match status" value="1"/>
</dbReference>
<dbReference type="SUPFAM" id="SSF57903">
    <property type="entry name" value="FYVE/PHD zinc finger"/>
    <property type="match status" value="1"/>
</dbReference>
<keyword evidence="3" id="KW-0678">Repressor</keyword>
<evidence type="ECO:0000256" key="12">
    <source>
        <dbReference type="ARBA" id="ARBA00023159"/>
    </source>
</evidence>
<feature type="region of interest" description="Disordered" evidence="16">
    <location>
        <begin position="374"/>
        <end position="431"/>
    </location>
</feature>
<dbReference type="InterPro" id="IPR029063">
    <property type="entry name" value="SAM-dependent_MTases_sf"/>
</dbReference>
<dbReference type="Pfam" id="PF17980">
    <property type="entry name" value="ADD_DNMT3"/>
    <property type="match status" value="1"/>
</dbReference>
<dbReference type="InterPro" id="IPR049554">
    <property type="entry name" value="DNMT3_ADD_PHD"/>
</dbReference>
<evidence type="ECO:0000259" key="17">
    <source>
        <dbReference type="PROSITE" id="PS50812"/>
    </source>
</evidence>
<feature type="compositionally biased region" description="Low complexity" evidence="16">
    <location>
        <begin position="227"/>
        <end position="240"/>
    </location>
</feature>
<dbReference type="InterPro" id="IPR018117">
    <property type="entry name" value="C5_DNA_meth_AS"/>
</dbReference>
<dbReference type="InterPro" id="IPR030488">
    <property type="entry name" value="DNMT3B_ADD"/>
</dbReference>
<dbReference type="PROSITE" id="PS00094">
    <property type="entry name" value="C5_MTASE_1"/>
    <property type="match status" value="1"/>
</dbReference>
<dbReference type="Ensembl" id="ENSCLAT00000025063.1">
    <property type="protein sequence ID" value="ENSCLAP00000024823.1"/>
    <property type="gene ID" value="ENSCLAG00000017043.1"/>
</dbReference>
<feature type="domain" description="PHD-type" evidence="18">
    <location>
        <begin position="436"/>
        <end position="568"/>
    </location>
</feature>
<keyword evidence="20" id="KW-1185">Reference proteome</keyword>
<protein>
    <recommendedName>
        <fullName evidence="14">DNA (cytosine-5)-methyltransferase 3B</fullName>
        <ecNumber evidence="2">2.1.1.37</ecNumber>
    </recommendedName>
</protein>
<dbReference type="AlphaFoldDB" id="A0A8C2YUS6"/>
<dbReference type="GO" id="GO:0003677">
    <property type="term" value="F:DNA binding"/>
    <property type="evidence" value="ECO:0007669"/>
    <property type="project" value="UniProtKB-KW"/>
</dbReference>
<dbReference type="GeneTree" id="ENSGT00940000156928"/>
<dbReference type="GO" id="GO:0140966">
    <property type="term" value="P:piRNA-mediated heterochromatin formation"/>
    <property type="evidence" value="ECO:0007669"/>
    <property type="project" value="UniProtKB-ARBA"/>
</dbReference>
<evidence type="ECO:0000256" key="11">
    <source>
        <dbReference type="ARBA" id="ARBA00023125"/>
    </source>
</evidence>
<evidence type="ECO:0000256" key="4">
    <source>
        <dbReference type="ARBA" id="ARBA00022603"/>
    </source>
</evidence>
<dbReference type="InterPro" id="IPR025766">
    <property type="entry name" value="ADD"/>
</dbReference>
<comment type="subcellular location">
    <subcellularLocation>
        <location evidence="1">Nucleus</location>
    </subcellularLocation>
</comment>
<keyword evidence="11" id="KW-0238">DNA-binding</keyword>
<keyword evidence="9" id="KW-0862">Zinc</keyword>
<evidence type="ECO:0000256" key="9">
    <source>
        <dbReference type="ARBA" id="ARBA00022833"/>
    </source>
</evidence>
<keyword evidence="8" id="KW-0863">Zinc-finger</keyword>
<keyword evidence="10" id="KW-0164">Citrullination</keyword>
<evidence type="ECO:0000256" key="13">
    <source>
        <dbReference type="ARBA" id="ARBA00023242"/>
    </source>
</evidence>
<evidence type="ECO:0000256" key="3">
    <source>
        <dbReference type="ARBA" id="ARBA00022491"/>
    </source>
</evidence>
<evidence type="ECO:0000313" key="19">
    <source>
        <dbReference type="Ensembl" id="ENSCLAP00000024823.1"/>
    </source>
</evidence>
<dbReference type="Pfam" id="PF00145">
    <property type="entry name" value="DNA_methylase"/>
    <property type="match status" value="1"/>
</dbReference>
<feature type="compositionally biased region" description="Basic and acidic residues" evidence="16">
    <location>
        <begin position="421"/>
        <end position="430"/>
    </location>
</feature>
<dbReference type="FunFam" id="3.40.50.150:FF:000008">
    <property type="entry name" value="DNA (Cytosine-5)-methyltransferase 3A isoform X1"/>
    <property type="match status" value="1"/>
</dbReference>
<dbReference type="InterPro" id="IPR011011">
    <property type="entry name" value="Znf_FYVE_PHD"/>
</dbReference>
<evidence type="ECO:0000256" key="14">
    <source>
        <dbReference type="ARBA" id="ARBA00073043"/>
    </source>
</evidence>
<dbReference type="SUPFAM" id="SSF63748">
    <property type="entry name" value="Tudor/PWWP/MBT"/>
    <property type="match status" value="1"/>
</dbReference>
<sequence>MGQCSAFLGSVCWHPGSRLWGVQHVKETMKGDTRHLNEEEGTSGRDDSIIIVNGACSDQSSDSKDAPSPPILEAIRTPEIRGRRSSSRLSKREVSSLLSYTQDLTGDGDRDGEGEEGDGCDTPVMPKLFRETRTSLESPAVRTRNNSSASSRERYRPSPRSTRARQGRSHMDETPVEFPATRSLRRRATSSAGTPWSSPASPYLTIDLTDDDVTPQSSSTPYTSLAQDSQQDSLDSSQVDAEGRHTDDVEYEDGKEFGIGDLVWGKIKGFSWWPAMVVSWKATSKRQAMAGMRWVQWFGDGKFSEVSADKLVALGLFSQHFNLATYNKLVSYRKAMYHALEKARVRAGKNFPISPGDSLEDQLKPMLEWAHGGFKPTGVEGLKPNNKQPENKSRRRTADDSATSDYCPPPKRLKTNCYNNGKDREEDQSREQMAADVLSNKSNLEDSCLPCGRKNPVSFHPLFEGGLCQMCRDRFLELFYMYDDDGYQSYCTVCCEGRELLLCSNTSCCRCFCVECLEVLVGAGTAAEAKLQEPWSCYMCLPQRCHGVLRRRKDWNVRLQAFFTSDSNLDYEAPKLYPAIPASRRRPIRVLSLFDGIATGYLVLKELGIKVEKYVASEICEESIAVGTVKHEGNIKYVNDVRNITKKNIEEWGPFDLVIGGSPCNDLSNVNPARKGLYEGTGRLFFEFYHLLNYSRPKEGDDRPFFWMFENVVAMKVGDKRDISRFLECNPVMIDAIKVSAAHRARYFWGNLPGMNRIFGFPVHYTDVSNMGRGARQKLLGRSWSVPVIRHLFAPLKDYFACE</sequence>
<dbReference type="FunFam" id="2.30.30.140:FF:000006">
    <property type="entry name" value="DNA (Cytosine-5)-methyltransferase 3B isoform 3"/>
    <property type="match status" value="1"/>
</dbReference>
<dbReference type="Proteomes" id="UP000694398">
    <property type="component" value="Unassembled WGS sequence"/>
</dbReference>
<dbReference type="CDD" id="cd20155">
    <property type="entry name" value="PWWP_DNMT3B"/>
    <property type="match status" value="1"/>
</dbReference>
<proteinExistence type="inferred from homology"/>
<dbReference type="SUPFAM" id="SSF53335">
    <property type="entry name" value="S-adenosyl-L-methionine-dependent methyltransferases"/>
    <property type="match status" value="1"/>
</dbReference>
<dbReference type="GO" id="GO:0051718">
    <property type="term" value="F:DNA (cytosine-5-)-methyltransferase activity, acting on CpG substrates"/>
    <property type="evidence" value="ECO:0007669"/>
    <property type="project" value="TreeGrafter"/>
</dbReference>
<reference evidence="19" key="2">
    <citation type="submission" date="2025-09" db="UniProtKB">
        <authorList>
            <consortium name="Ensembl"/>
        </authorList>
    </citation>
    <scope>IDENTIFICATION</scope>
</reference>
<feature type="domain" description="PWWP" evidence="17">
    <location>
        <begin position="259"/>
        <end position="317"/>
    </location>
</feature>
<feature type="compositionally biased region" description="Polar residues" evidence="16">
    <location>
        <begin position="214"/>
        <end position="226"/>
    </location>
</feature>
<keyword evidence="5 15" id="KW-0808">Transferase</keyword>
<dbReference type="InterPro" id="IPR040552">
    <property type="entry name" value="DNMT3_ADD_GATA1-like"/>
</dbReference>
<comment type="similarity">
    <text evidence="15">Belongs to the class I-like SAM-binding methyltransferase superfamily. C5-methyltransferase family.</text>
</comment>
<dbReference type="Pfam" id="PF21255">
    <property type="entry name" value="DNMT3_ADD_GATA1-like"/>
    <property type="match status" value="1"/>
</dbReference>
<dbReference type="GO" id="GO:0032259">
    <property type="term" value="P:methylation"/>
    <property type="evidence" value="ECO:0007669"/>
    <property type="project" value="UniProtKB-KW"/>
</dbReference>
<evidence type="ECO:0000256" key="6">
    <source>
        <dbReference type="ARBA" id="ARBA00022691"/>
    </source>
</evidence>
<evidence type="ECO:0000256" key="5">
    <source>
        <dbReference type="ARBA" id="ARBA00022679"/>
    </source>
</evidence>
<dbReference type="EC" id="2.1.1.37" evidence="2"/>
<evidence type="ECO:0000256" key="10">
    <source>
        <dbReference type="ARBA" id="ARBA00022934"/>
    </source>
</evidence>
<dbReference type="Gene3D" id="2.30.30.140">
    <property type="match status" value="1"/>
</dbReference>
<feature type="compositionally biased region" description="Basic and acidic residues" evidence="16">
    <location>
        <begin position="389"/>
        <end position="399"/>
    </location>
</feature>
<keyword evidence="12" id="KW-0010">Activator</keyword>
<keyword evidence="7" id="KW-0479">Metal-binding</keyword>
<evidence type="ECO:0000259" key="18">
    <source>
        <dbReference type="PROSITE" id="PS51533"/>
    </source>
</evidence>
<feature type="region of interest" description="Disordered" evidence="16">
    <location>
        <begin position="56"/>
        <end position="246"/>
    </location>
</feature>
<dbReference type="GO" id="GO:0000122">
    <property type="term" value="P:negative regulation of transcription by RNA polymerase II"/>
    <property type="evidence" value="ECO:0007669"/>
    <property type="project" value="TreeGrafter"/>
</dbReference>
<dbReference type="InterPro" id="IPR050390">
    <property type="entry name" value="C5-Methyltransferase"/>
</dbReference>
<dbReference type="GO" id="GO:0141005">
    <property type="term" value="P:transposable element silencing by heterochromatin formation"/>
    <property type="evidence" value="ECO:0007669"/>
    <property type="project" value="UniProtKB-ARBA"/>
</dbReference>
<evidence type="ECO:0000256" key="7">
    <source>
        <dbReference type="ARBA" id="ARBA00022723"/>
    </source>
</evidence>
<evidence type="ECO:0000256" key="2">
    <source>
        <dbReference type="ARBA" id="ARBA00011975"/>
    </source>
</evidence>
<dbReference type="InterPro" id="IPR000313">
    <property type="entry name" value="PWWP_dom"/>
</dbReference>
<dbReference type="Pfam" id="PF00855">
    <property type="entry name" value="PWWP"/>
    <property type="match status" value="1"/>
</dbReference>
<keyword evidence="6 15" id="KW-0949">S-adenosyl-L-methionine</keyword>
<dbReference type="PROSITE" id="PS50812">
    <property type="entry name" value="PWWP"/>
    <property type="match status" value="1"/>
</dbReference>
<dbReference type="Gene3D" id="3.40.50.150">
    <property type="entry name" value="Vaccinia Virus protein VP39"/>
    <property type="match status" value="1"/>
</dbReference>
<evidence type="ECO:0000256" key="1">
    <source>
        <dbReference type="ARBA" id="ARBA00004123"/>
    </source>
</evidence>
<dbReference type="PANTHER" id="PTHR23068:SF9">
    <property type="entry name" value="DNA (CYTOSINE-5)-METHYLTRANSFERASE 3B"/>
    <property type="match status" value="1"/>
</dbReference>
<dbReference type="PANTHER" id="PTHR23068">
    <property type="entry name" value="DNA CYTOSINE-5- -METHYLTRANSFERASE 3-RELATED"/>
    <property type="match status" value="1"/>
</dbReference>
<dbReference type="PROSITE" id="PS51679">
    <property type="entry name" value="SAM_MT_C5"/>
    <property type="match status" value="1"/>
</dbReference>
<name>A0A8C2YUS6_CHILA</name>